<dbReference type="AlphaFoldDB" id="A0AAD3YC14"/>
<evidence type="ECO:0000313" key="2">
    <source>
        <dbReference type="Proteomes" id="UP001222932"/>
    </source>
</evidence>
<keyword evidence="2" id="KW-1185">Reference proteome</keyword>
<proteinExistence type="predicted"/>
<dbReference type="Proteomes" id="UP001222932">
    <property type="component" value="Unassembled WGS sequence"/>
</dbReference>
<comment type="caution">
    <text evidence="1">The sequence shown here is derived from an EMBL/GenBank/DDBJ whole genome shotgun (WGS) entry which is preliminary data.</text>
</comment>
<sequence>MIEQHTLVIDCDDMSSDSDNSHMAFSVIVPNIRIIRRYRQFNVGASASTIVDFQASTLAVDPFCQDMRCERYVVPNLAYARQDWSSRKISKLMNASYQSVAAISFDKIKGLTNRTPKEVVLLFLENEAAGLDEAFLLIRSGCHSIMSASRLPPKITFVGLRADDRRGDSLEEELEEYTSQGWPALQMDPSWFRFLSHTEYREKVGEEQYALETNKSATVLEGARSALPNIDSLLA</sequence>
<dbReference type="EMBL" id="BTCM01000003">
    <property type="protein sequence ID" value="GMK56364.1"/>
    <property type="molecule type" value="Genomic_DNA"/>
</dbReference>
<reference evidence="1" key="1">
    <citation type="journal article" date="2023" name="BMC Genomics">
        <title>Chromosome-level genome assemblies of Cutaneotrichosporon spp. (Trichosporonales, Basidiomycota) reveal imbalanced evolution between nucleotide sequences and chromosome synteny.</title>
        <authorList>
            <person name="Kobayashi Y."/>
            <person name="Kayamori A."/>
            <person name="Aoki K."/>
            <person name="Shiwa Y."/>
            <person name="Matsutani M."/>
            <person name="Fujita N."/>
            <person name="Sugita T."/>
            <person name="Iwasaki W."/>
            <person name="Tanaka N."/>
            <person name="Takashima M."/>
        </authorList>
    </citation>
    <scope>NUCLEOTIDE SEQUENCE</scope>
    <source>
        <strain evidence="1">HIS016</strain>
    </source>
</reference>
<evidence type="ECO:0000313" key="1">
    <source>
        <dbReference type="EMBL" id="GMK56364.1"/>
    </source>
</evidence>
<accession>A0AAD3YC14</accession>
<protein>
    <submittedName>
        <fullName evidence="1">Uncharacterized protein</fullName>
    </submittedName>
</protein>
<gene>
    <name evidence="1" type="ORF">CspeluHIS016_0302040</name>
</gene>
<reference evidence="1" key="2">
    <citation type="submission" date="2023-06" db="EMBL/GenBank/DDBJ databases">
        <authorList>
            <person name="Kobayashi Y."/>
            <person name="Kayamori A."/>
            <person name="Aoki K."/>
            <person name="Shiwa Y."/>
            <person name="Fujita N."/>
            <person name="Sugita T."/>
            <person name="Iwasaki W."/>
            <person name="Tanaka N."/>
            <person name="Takashima M."/>
        </authorList>
    </citation>
    <scope>NUCLEOTIDE SEQUENCE</scope>
    <source>
        <strain evidence="1">HIS016</strain>
    </source>
</reference>
<name>A0AAD3YC14_9TREE</name>
<organism evidence="1 2">
    <name type="scientific">Cutaneotrichosporon spelunceum</name>
    <dbReference type="NCBI Taxonomy" id="1672016"/>
    <lineage>
        <taxon>Eukaryota</taxon>
        <taxon>Fungi</taxon>
        <taxon>Dikarya</taxon>
        <taxon>Basidiomycota</taxon>
        <taxon>Agaricomycotina</taxon>
        <taxon>Tremellomycetes</taxon>
        <taxon>Trichosporonales</taxon>
        <taxon>Trichosporonaceae</taxon>
        <taxon>Cutaneotrichosporon</taxon>
    </lineage>
</organism>